<feature type="region of interest" description="Disordered" evidence="1">
    <location>
        <begin position="301"/>
        <end position="338"/>
    </location>
</feature>
<feature type="compositionally biased region" description="Polar residues" evidence="1">
    <location>
        <begin position="1314"/>
        <end position="1325"/>
    </location>
</feature>
<comment type="caution">
    <text evidence="3">The sequence shown here is derived from an EMBL/GenBank/DDBJ whole genome shotgun (WGS) entry which is preliminary data.</text>
</comment>
<feature type="compositionally biased region" description="Polar residues" evidence="1">
    <location>
        <begin position="597"/>
        <end position="627"/>
    </location>
</feature>
<feature type="compositionally biased region" description="Basic residues" evidence="1">
    <location>
        <begin position="655"/>
        <end position="665"/>
    </location>
</feature>
<dbReference type="InterPro" id="IPR035899">
    <property type="entry name" value="DBL_dom_sf"/>
</dbReference>
<feature type="region of interest" description="Disordered" evidence="1">
    <location>
        <begin position="199"/>
        <end position="218"/>
    </location>
</feature>
<feature type="compositionally biased region" description="Polar residues" evidence="1">
    <location>
        <begin position="264"/>
        <end position="274"/>
    </location>
</feature>
<feature type="region of interest" description="Disordered" evidence="1">
    <location>
        <begin position="1"/>
        <end position="143"/>
    </location>
</feature>
<evidence type="ECO:0000259" key="2">
    <source>
        <dbReference type="PROSITE" id="PS50010"/>
    </source>
</evidence>
<dbReference type="GO" id="GO:0005085">
    <property type="term" value="F:guanyl-nucleotide exchange factor activity"/>
    <property type="evidence" value="ECO:0007669"/>
    <property type="project" value="InterPro"/>
</dbReference>
<accession>A0A1E3JIS7</accession>
<feature type="region of interest" description="Disordered" evidence="1">
    <location>
        <begin position="1044"/>
        <end position="1080"/>
    </location>
</feature>
<dbReference type="OrthoDB" id="660555at2759"/>
<proteinExistence type="predicted"/>
<feature type="region of interest" description="Disordered" evidence="1">
    <location>
        <begin position="1299"/>
        <end position="1325"/>
    </location>
</feature>
<feature type="compositionally biased region" description="Polar residues" evidence="1">
    <location>
        <begin position="443"/>
        <end position="459"/>
    </location>
</feature>
<feature type="compositionally biased region" description="Polar residues" evidence="1">
    <location>
        <begin position="10"/>
        <end position="22"/>
    </location>
</feature>
<feature type="compositionally biased region" description="Polar residues" evidence="1">
    <location>
        <begin position="764"/>
        <end position="773"/>
    </location>
</feature>
<feature type="region of interest" description="Disordered" evidence="1">
    <location>
        <begin position="1105"/>
        <end position="1130"/>
    </location>
</feature>
<dbReference type="PROSITE" id="PS50010">
    <property type="entry name" value="DH_2"/>
    <property type="match status" value="1"/>
</dbReference>
<dbReference type="InterPro" id="IPR000219">
    <property type="entry name" value="DH_dom"/>
</dbReference>
<reference evidence="3 4" key="1">
    <citation type="submission" date="2016-06" db="EMBL/GenBank/DDBJ databases">
        <title>Evolution of pathogenesis and genome organization in the Tremellales.</title>
        <authorList>
            <person name="Cuomo C."/>
            <person name="Litvintseva A."/>
            <person name="Heitman J."/>
            <person name="Chen Y."/>
            <person name="Sun S."/>
            <person name="Springer D."/>
            <person name="Dromer F."/>
            <person name="Young S."/>
            <person name="Zeng Q."/>
            <person name="Chapman S."/>
            <person name="Gujja S."/>
            <person name="Saif S."/>
            <person name="Birren B."/>
        </authorList>
    </citation>
    <scope>NUCLEOTIDE SEQUENCE [LARGE SCALE GENOMIC DNA]</scope>
    <source>
        <strain evidence="3 4">CBS 7118</strain>
    </source>
</reference>
<feature type="compositionally biased region" description="Low complexity" evidence="1">
    <location>
        <begin position="1120"/>
        <end position="1130"/>
    </location>
</feature>
<evidence type="ECO:0000256" key="1">
    <source>
        <dbReference type="SAM" id="MobiDB-lite"/>
    </source>
</evidence>
<keyword evidence="4" id="KW-1185">Reference proteome</keyword>
<feature type="compositionally biased region" description="Low complexity" evidence="1">
    <location>
        <begin position="250"/>
        <end position="259"/>
    </location>
</feature>
<dbReference type="GeneID" id="30192262"/>
<gene>
    <name evidence="3" type="ORF">L198_03049</name>
</gene>
<feature type="region of interest" description="Disordered" evidence="1">
    <location>
        <begin position="386"/>
        <end position="406"/>
    </location>
</feature>
<feature type="compositionally biased region" description="Low complexity" evidence="1">
    <location>
        <begin position="111"/>
        <end position="126"/>
    </location>
</feature>
<feature type="compositionally biased region" description="Low complexity" evidence="1">
    <location>
        <begin position="386"/>
        <end position="398"/>
    </location>
</feature>
<feature type="region of interest" description="Disordered" evidence="1">
    <location>
        <begin position="438"/>
        <end position="462"/>
    </location>
</feature>
<feature type="region of interest" description="Disordered" evidence="1">
    <location>
        <begin position="535"/>
        <end position="695"/>
    </location>
</feature>
<feature type="region of interest" description="Disordered" evidence="1">
    <location>
        <begin position="226"/>
        <end position="282"/>
    </location>
</feature>
<organism evidence="3 4">
    <name type="scientific">Cryptococcus wingfieldii CBS 7118</name>
    <dbReference type="NCBI Taxonomy" id="1295528"/>
    <lineage>
        <taxon>Eukaryota</taxon>
        <taxon>Fungi</taxon>
        <taxon>Dikarya</taxon>
        <taxon>Basidiomycota</taxon>
        <taxon>Agaricomycotina</taxon>
        <taxon>Tremellomycetes</taxon>
        <taxon>Tremellales</taxon>
        <taxon>Cryptococcaceae</taxon>
        <taxon>Cryptococcus</taxon>
    </lineage>
</organism>
<name>A0A1E3JIS7_9TREE</name>
<feature type="region of interest" description="Disordered" evidence="1">
    <location>
        <begin position="949"/>
        <end position="985"/>
    </location>
</feature>
<feature type="compositionally biased region" description="Low complexity" evidence="1">
    <location>
        <begin position="315"/>
        <end position="327"/>
    </location>
</feature>
<sequence>MRLVKRRSNLQDGSKPSPSRNHSTASLPSAAASSTDITLTPASTRPSSPVDKGRSRSFRKRDTMGENRYPPSSFASGSGHGWSFGRMRSFKGRKRQESSRDATSESEAESEANMASSSPLPRSSIPPLQPVPRPALPLSEPSPMAAWPAHAPFSSSSQSGLHVSNSQVGLALSTDNLPTAVSYSRVVSPDVSQSCRQFSPLASAHQASSSSKLTKRRPMSMVIDKTLSPVNALSPSSNDPTELQLRRARSSSTSPSNYPRSPPQNLTLSVNTEGSPIPPVPPLPSLSPIINSLPLPEGAAPADPEYVSSLNRNPSSVTSHGSASSAAYPSTEESALIVTPSDRLQRDTMSSLMWDSLRGTELAKIPSEGIDRYHDHDGDLEIARVSSNSPMSKGGSSKTATPNGSIKALRTKTSAADLGLQTYADSESPKITPRRLDRLASPLSPTSPLVTMTPLNGDTFSDDFPTPARVSRLSRPRAASFANSLDTNSIYSLGEVDTATPAVVTRAQQVLLSPSHPGATGVRRGSAPEEHIAGLVEKSEGSPRWHSGRRVLGDVNSSSPQLGYPVREYHSRPAPIPPHLSPSKQDRPQRSPRRTSLPRNGSFSPSSGRESLRVATSQDATLPSSPGEQHKDQVVEMERTLSIGNMLRRMSIGKSPKKGRRHKKSMSMADDGDGGGDGAVADGEASGPGEANEWGVGLGLGGVPQMKEMKRQSFGSALKRKSGMFTAAPELQMSIGAESPVKGGSARPSIVPARQATSEKETASTKISRSKSLPGQKRSPPSAQEVPTARPFALVSTDLVPATATPSFGASRAELAVPRMDSSSSAETGEPYGENAGAKCRVSFLSDQPQSCWPALLGPYIPPELLSLPSYFHTAAPNRSYSPSAPSSPRNRTSLLGPDDHERHAHEVRRRYRQSLVHIKDDREFAHMLEEFARIENDPRARKALGGGISLVSPEASNPTSAEEGDDDGHVLMRSKGRDRESMEKKAKQASIAAWFVTREIVQGESRHAKLLAKGLRVAKAMAATNKFKDKDFAPSSPITPAARSATFGSRSALETPSPAVSPVPRQKSHYRTGSVPSILKKRRNSLTERNSQLLAGSLHALTPSPSALRNPGFPPSPTPISTSSTTSSSQGSAAMALNTLIARLPALLDLSIKLSDAFSNDASPYGVSQAFIEMEKDISREIGLWASEVGGVVISGIMEDLNRAMDEERRRGRGVEEEIDGKEGDERLGYLDIIMMPVQRASRYKLLFQELSTKIPPASTTHHKILGAIESSRKLASTLDTCQAMDLELLRRQGSRTKSLGRKVRPVSIGPGSKSSSLWNGFND</sequence>
<feature type="domain" description="DH" evidence="2">
    <location>
        <begin position="1228"/>
        <end position="1283"/>
    </location>
</feature>
<feature type="region of interest" description="Disordered" evidence="1">
    <location>
        <begin position="736"/>
        <end position="788"/>
    </location>
</feature>
<protein>
    <recommendedName>
        <fullName evidence="2">DH domain-containing protein</fullName>
    </recommendedName>
</protein>
<dbReference type="Gene3D" id="1.20.900.10">
    <property type="entry name" value="Dbl homology (DH) domain"/>
    <property type="match status" value="1"/>
</dbReference>
<dbReference type="Proteomes" id="UP000094819">
    <property type="component" value="Unassembled WGS sequence"/>
</dbReference>
<feature type="compositionally biased region" description="Low complexity" evidence="1">
    <location>
        <begin position="23"/>
        <end position="35"/>
    </location>
</feature>
<evidence type="ECO:0000313" key="3">
    <source>
        <dbReference type="EMBL" id="ODO00723.1"/>
    </source>
</evidence>
<feature type="compositionally biased region" description="Polar residues" evidence="1">
    <location>
        <begin position="228"/>
        <end position="241"/>
    </location>
</feature>
<dbReference type="SUPFAM" id="SSF48065">
    <property type="entry name" value="DBL homology domain (DH-domain)"/>
    <property type="match status" value="1"/>
</dbReference>
<feature type="compositionally biased region" description="Low complexity" evidence="1">
    <location>
        <begin position="879"/>
        <end position="892"/>
    </location>
</feature>
<dbReference type="EMBL" id="AWGH01000007">
    <property type="protein sequence ID" value="ODO00723.1"/>
    <property type="molecule type" value="Genomic_DNA"/>
</dbReference>
<feature type="compositionally biased region" description="Basic and acidic residues" evidence="1">
    <location>
        <begin position="628"/>
        <end position="639"/>
    </location>
</feature>
<feature type="compositionally biased region" description="Polar residues" evidence="1">
    <location>
        <begin position="36"/>
        <end position="47"/>
    </location>
</feature>
<evidence type="ECO:0000313" key="4">
    <source>
        <dbReference type="Proteomes" id="UP000094819"/>
    </source>
</evidence>
<feature type="compositionally biased region" description="Basic and acidic residues" evidence="1">
    <location>
        <begin position="968"/>
        <end position="985"/>
    </location>
</feature>
<dbReference type="RefSeq" id="XP_019032915.1">
    <property type="nucleotide sequence ID" value="XM_019175183.1"/>
</dbReference>
<feature type="region of interest" description="Disordered" evidence="1">
    <location>
        <begin position="879"/>
        <end position="907"/>
    </location>
</feature>